<protein>
    <submittedName>
        <fullName evidence="1">Uncharacterized protein</fullName>
    </submittedName>
</protein>
<sequence length="117" mass="12501">MCQTSDELAAALLPFTESAAFVSQGRTSNAWSDVHLIPALLAERPHRPLEVSRHEVPNGLVEPIRGGTVTDLDVIASDVTVHHLLARCLLHAAGAPTPPAVFVDDEGLWSLRPRGPA</sequence>
<proteinExistence type="predicted"/>
<dbReference type="Proteomes" id="UP000431744">
    <property type="component" value="Unassembled WGS sequence"/>
</dbReference>
<dbReference type="RefSeq" id="WP_188726281.1">
    <property type="nucleotide sequence ID" value="NZ_BMHG01000001.1"/>
</dbReference>
<comment type="caution">
    <text evidence="1">The sequence shown here is derived from an EMBL/GenBank/DDBJ whole genome shotgun (WGS) entry which is preliminary data.</text>
</comment>
<reference evidence="1 2" key="1">
    <citation type="submission" date="2019-09" db="EMBL/GenBank/DDBJ databases">
        <title>Phylogeny of genus Pseudoclavibacter and closely related genus.</title>
        <authorList>
            <person name="Li Y."/>
        </authorList>
    </citation>
    <scope>NUCLEOTIDE SEQUENCE [LARGE SCALE GENOMIC DNA]</scope>
    <source>
        <strain evidence="1 2">EGI 60007</strain>
    </source>
</reference>
<evidence type="ECO:0000313" key="2">
    <source>
        <dbReference type="Proteomes" id="UP000431744"/>
    </source>
</evidence>
<dbReference type="EMBL" id="WBJY01000001">
    <property type="protein sequence ID" value="KAB1649477.1"/>
    <property type="molecule type" value="Genomic_DNA"/>
</dbReference>
<name>A0A6H9WRA0_9MICO</name>
<keyword evidence="2" id="KW-1185">Reference proteome</keyword>
<organism evidence="1 2">
    <name type="scientific">Pseudoclavibacter endophyticus</name>
    <dbReference type="NCBI Taxonomy" id="1778590"/>
    <lineage>
        <taxon>Bacteria</taxon>
        <taxon>Bacillati</taxon>
        <taxon>Actinomycetota</taxon>
        <taxon>Actinomycetes</taxon>
        <taxon>Micrococcales</taxon>
        <taxon>Microbacteriaceae</taxon>
        <taxon>Pseudoclavibacter</taxon>
    </lineage>
</organism>
<accession>A0A6H9WRA0</accession>
<evidence type="ECO:0000313" key="1">
    <source>
        <dbReference type="EMBL" id="KAB1649477.1"/>
    </source>
</evidence>
<gene>
    <name evidence="1" type="ORF">F8O04_04225</name>
</gene>
<dbReference type="AlphaFoldDB" id="A0A6H9WRA0"/>